<comment type="caution">
    <text evidence="2">The sequence shown here is derived from an EMBL/GenBank/DDBJ whole genome shotgun (WGS) entry which is preliminary data.</text>
</comment>
<reference evidence="2" key="2">
    <citation type="journal article" date="2021" name="PeerJ">
        <title>Extensive microbial diversity within the chicken gut microbiome revealed by metagenomics and culture.</title>
        <authorList>
            <person name="Gilroy R."/>
            <person name="Ravi A."/>
            <person name="Getino M."/>
            <person name="Pursley I."/>
            <person name="Horton D.L."/>
            <person name="Alikhan N.F."/>
            <person name="Baker D."/>
            <person name="Gharbi K."/>
            <person name="Hall N."/>
            <person name="Watson M."/>
            <person name="Adriaenssens E.M."/>
            <person name="Foster-Nyarko E."/>
            <person name="Jarju S."/>
            <person name="Secka A."/>
            <person name="Antonio M."/>
            <person name="Oren A."/>
            <person name="Chaudhuri R.R."/>
            <person name="La Ragione R."/>
            <person name="Hildebrand F."/>
            <person name="Pallen M.J."/>
        </authorList>
    </citation>
    <scope>NUCLEOTIDE SEQUENCE</scope>
    <source>
        <strain evidence="2">ChiHjej10B9-9673</strain>
    </source>
</reference>
<feature type="transmembrane region" description="Helical" evidence="1">
    <location>
        <begin position="21"/>
        <end position="43"/>
    </location>
</feature>
<evidence type="ECO:0000256" key="1">
    <source>
        <dbReference type="SAM" id="Phobius"/>
    </source>
</evidence>
<evidence type="ECO:0000313" key="2">
    <source>
        <dbReference type="EMBL" id="HIS67632.1"/>
    </source>
</evidence>
<feature type="non-terminal residue" evidence="2">
    <location>
        <position position="65"/>
    </location>
</feature>
<proteinExistence type="predicted"/>
<dbReference type="EMBL" id="DVJK01000246">
    <property type="protein sequence ID" value="HIS67632.1"/>
    <property type="molecule type" value="Genomic_DNA"/>
</dbReference>
<name>A0A9D1FEL2_9FIRM</name>
<gene>
    <name evidence="2" type="ORF">IAC18_08700</name>
</gene>
<dbReference type="Proteomes" id="UP000824001">
    <property type="component" value="Unassembled WGS sequence"/>
</dbReference>
<keyword evidence="1" id="KW-0472">Membrane</keyword>
<protein>
    <recommendedName>
        <fullName evidence="4">ABC transporter permease</fullName>
    </recommendedName>
</protein>
<accession>A0A9D1FEL2</accession>
<evidence type="ECO:0008006" key="4">
    <source>
        <dbReference type="Google" id="ProtNLM"/>
    </source>
</evidence>
<keyword evidence="1" id="KW-0812">Transmembrane</keyword>
<reference evidence="2" key="1">
    <citation type="submission" date="2020-10" db="EMBL/GenBank/DDBJ databases">
        <authorList>
            <person name="Gilroy R."/>
        </authorList>
    </citation>
    <scope>NUCLEOTIDE SEQUENCE</scope>
    <source>
        <strain evidence="2">ChiHjej10B9-9673</strain>
    </source>
</reference>
<dbReference type="PROSITE" id="PS51257">
    <property type="entry name" value="PROKAR_LIPOPROTEIN"/>
    <property type="match status" value="1"/>
</dbReference>
<keyword evidence="1" id="KW-1133">Transmembrane helix</keyword>
<organism evidence="2 3">
    <name type="scientific">Candidatus Scatomorpha merdipullorum</name>
    <dbReference type="NCBI Taxonomy" id="2840927"/>
    <lineage>
        <taxon>Bacteria</taxon>
        <taxon>Bacillati</taxon>
        <taxon>Bacillota</taxon>
        <taxon>Clostridia</taxon>
        <taxon>Eubacteriales</taxon>
        <taxon>Candidatus Scatomorpha</taxon>
    </lineage>
</organism>
<dbReference type="AlphaFoldDB" id="A0A9D1FEL2"/>
<sequence>MRKLSFYPRLAARSIKSNRQFYLPYLLTVIGACAAMYILYALFFDPGFDRLGEGTMNGQVYTQMF</sequence>
<evidence type="ECO:0000313" key="3">
    <source>
        <dbReference type="Proteomes" id="UP000824001"/>
    </source>
</evidence>